<evidence type="ECO:0000313" key="2">
    <source>
        <dbReference type="Proteomes" id="UP000178953"/>
    </source>
</evidence>
<dbReference type="SUPFAM" id="SSF55144">
    <property type="entry name" value="LigT-like"/>
    <property type="match status" value="1"/>
</dbReference>
<organism evidence="1 2">
    <name type="scientific">Mycolicibacterium grossiae</name>
    <dbReference type="NCBI Taxonomy" id="1552759"/>
    <lineage>
        <taxon>Bacteria</taxon>
        <taxon>Bacillati</taxon>
        <taxon>Actinomycetota</taxon>
        <taxon>Actinomycetes</taxon>
        <taxon>Mycobacteriales</taxon>
        <taxon>Mycobacteriaceae</taxon>
        <taxon>Mycolicibacterium</taxon>
    </lineage>
</organism>
<proteinExistence type="predicted"/>
<reference evidence="1 2" key="1">
    <citation type="submission" date="2016-09" db="EMBL/GenBank/DDBJ databases">
        <title>genome sequence of Mycobacterium sp. 739 SCH.</title>
        <authorList>
            <person name="Greninger A.L."/>
            <person name="Qin X."/>
            <person name="Jerome K."/>
            <person name="Vora S."/>
            <person name="Quinn K."/>
        </authorList>
    </citation>
    <scope>NUCLEOTIDE SEQUENCE [LARGE SCALE GENOMIC DNA]</scope>
    <source>
        <strain evidence="1 2">SCH</strain>
    </source>
</reference>
<name>A0A1E8PYS1_9MYCO</name>
<evidence type="ECO:0008006" key="3">
    <source>
        <dbReference type="Google" id="ProtNLM"/>
    </source>
</evidence>
<dbReference type="Proteomes" id="UP000178953">
    <property type="component" value="Unassembled WGS sequence"/>
</dbReference>
<dbReference type="RefSeq" id="WP_070355297.1">
    <property type="nucleotide sequence ID" value="NZ_CP043474.1"/>
</dbReference>
<dbReference type="InterPro" id="IPR009097">
    <property type="entry name" value="Cyclic_Pdiesterase"/>
</dbReference>
<dbReference type="OrthoDB" id="3397424at2"/>
<gene>
    <name evidence="1" type="ORF">BEL07_22550</name>
</gene>
<keyword evidence="2" id="KW-1185">Reference proteome</keyword>
<protein>
    <recommendedName>
        <fullName evidence="3">2'-5' RNA ligase</fullName>
    </recommendedName>
</protein>
<dbReference type="Pfam" id="PF13563">
    <property type="entry name" value="2_5_RNA_ligase2"/>
    <property type="match status" value="1"/>
</dbReference>
<dbReference type="Gene3D" id="3.90.1140.10">
    <property type="entry name" value="Cyclic phosphodiesterase"/>
    <property type="match status" value="1"/>
</dbReference>
<comment type="caution">
    <text evidence="1">The sequence shown here is derived from an EMBL/GenBank/DDBJ whole genome shotgun (WGS) entry which is preliminary data.</text>
</comment>
<dbReference type="EMBL" id="MCHX01000065">
    <property type="protein sequence ID" value="OFJ51472.1"/>
    <property type="molecule type" value="Genomic_DNA"/>
</dbReference>
<accession>A0A1E8PYS1</accession>
<evidence type="ECO:0000313" key="1">
    <source>
        <dbReference type="EMBL" id="OFJ51472.1"/>
    </source>
</evidence>
<dbReference type="AlphaFoldDB" id="A0A1E8PYS1"/>
<sequence>MAHSIELTFDAATDAAVRREWDALADAGLPSQARHRSPTNRPHVTMTVADHIAPNVDDALRAAALALPLDCRLGAPLIFGRHALTLVRLVVPSEGLLALHRRLADLAGPHQRSGPFPHARPDEWTPHVTLCRRLAPVDLPAALAVLGSDDVPGRFAGLRRWDGDARIDTVIAG</sequence>